<feature type="transmembrane region" description="Helical" evidence="9">
    <location>
        <begin position="1153"/>
        <end position="1179"/>
    </location>
</feature>
<feature type="domain" description="EGF-like" evidence="10">
    <location>
        <begin position="776"/>
        <end position="813"/>
    </location>
</feature>
<dbReference type="Pfam" id="PF00057">
    <property type="entry name" value="Ldl_recept_a"/>
    <property type="match status" value="1"/>
</dbReference>
<dbReference type="PROSITE" id="PS50262">
    <property type="entry name" value="G_PROTEIN_RECEP_F1_2"/>
    <property type="match status" value="1"/>
</dbReference>
<evidence type="ECO:0000256" key="1">
    <source>
        <dbReference type="ARBA" id="ARBA00004167"/>
    </source>
</evidence>
<dbReference type="GO" id="GO:0005886">
    <property type="term" value="C:plasma membrane"/>
    <property type="evidence" value="ECO:0007669"/>
    <property type="project" value="TreeGrafter"/>
</dbReference>
<comment type="caution">
    <text evidence="7">Lacks conserved residue(s) required for the propagation of feature annotation.</text>
</comment>
<dbReference type="Pfam" id="PF00008">
    <property type="entry name" value="EGF"/>
    <property type="match status" value="1"/>
</dbReference>
<dbReference type="CDD" id="cd00112">
    <property type="entry name" value="LDLa"/>
    <property type="match status" value="1"/>
</dbReference>
<reference evidence="12" key="1">
    <citation type="submission" date="2021-02" db="EMBL/GenBank/DDBJ databases">
        <authorList>
            <person name="Nowell W R."/>
        </authorList>
    </citation>
    <scope>NUCLEOTIDE SEQUENCE</scope>
</reference>
<dbReference type="PROSITE" id="PS00022">
    <property type="entry name" value="EGF_1"/>
    <property type="match status" value="5"/>
</dbReference>
<dbReference type="PROSITE" id="PS50026">
    <property type="entry name" value="EGF_3"/>
    <property type="match status" value="2"/>
</dbReference>
<evidence type="ECO:0000313" key="13">
    <source>
        <dbReference type="Proteomes" id="UP000663844"/>
    </source>
</evidence>
<accession>A0A819IAP6</accession>
<dbReference type="PROSITE" id="PS01186">
    <property type="entry name" value="EGF_2"/>
    <property type="match status" value="2"/>
</dbReference>
<evidence type="ECO:0000259" key="11">
    <source>
        <dbReference type="PROSITE" id="PS50262"/>
    </source>
</evidence>
<sequence length="1411" mass="162669">CLYYEALDSIVRLDAEINFQVPHQTIQYCIRPTENQNKDHKTLINGSILSVFTFEELSKQNISASDLLSWSASVDLIERYEQYIATLNSSLESEEFYNCTSSWFGSFCQYTFNLDATFDNIVKQTFEAKDTKPCNLRLMLPKITNMTCYEHLKCNRGPTPMCLDWHEICDGQIHCIGSGVDEINCFELEKNECEKDQYRCHNGLCIPEQFLNDDPFYPDCLDVSDERFYNSSTTKCSDFHGCVSDPTFRCEDINYPIDFLVGSRHSGPSDGVGFSPQNKEEYLAILYTLDNRRHVTFDHLILLDQEHTNLTYECWLLMSCFTFGTFTDMCDTICSDLYCSLKIESRCNTSAYVIFPTMPVFHGHVLFGYWTKRTVRYYSKSRAEIKPDFLCYDVQRCPFFSYNFKIDNYTCIDSRTIALTTWNYIREFFYQCLTIDQSGNETHCVHPSLFHCPGTLKCISKHRLVDGISDCFEKIDETYNDSCKLNDKHRFRCSSENKCISRILVRDGVGNCYGKEDELVPTYNKLFYENLCNGYTHNLPILFNEQNETDETNCEHWPCNNQYTRCDGAWTCLNGADELNCNPLSKCYPDHHECISPTTFHIICLPLNQSNDGKMDCLAGTDEHFRRAWICNRGILIYVGTEHAEHCLCPPSYYGDRCQFQSQRVSLTVKFRKECTLNCHGVYGIVLTIIDQNHTMYSYEQLTYISTSNCTLKYNLYFLYGSRSKDMTRDYTIDIHAYNKADLTYYTSWTLPVQFPFLPVNRMAAFLIIPPYTMDVFDNCTLECGNHGHCAVYTNNKKQFCRCDPGWTGLQCTIENINCDCSSDSLCIGIVNDRSICLCPLHKTGPRCFLRPACQHNTCKNGGQCISKEDPMSLSAFKCMCAPGFSGTTCEIKDAQIELSFHDVEIPQSLLLYFIAVQVDNDPLIFMNSKKIRLDQYKTTLFTALMFNLIFARIHDEYYLLYKQVNAKYSPFLAIEIKSSQQCFPIDKFLDKRTVAFPLLRRAKYYHVACKNHRQLTCLYDKEAFLCLCNNDRFANCFYFNFTEELSCQGQNHCENDGKCFQDDPYCPTSTMCACSECYFGGQCQFTTKGSVLSLDIILGYQIRQHLSVSHQSTPVKVSIAITSLMLFTGLVSGILSAMTFSSKNIREVGCGLYLFASSILSIITTIILTIKIWLLIITQSLWVTNHIILLINCNSIEFILRCLPAIGDWLTACVAIERTFVIINGVNFNKKRSKEIAPWIILGVIIFCFASGIQDPIHRKLVHDKEEERTWCIARYSSKLQIYDSTIHLVHFIIPFSINLISAVLIIILEARTHSNARKKQTYKQYLRQQFREHKHLIISPCALVIIGVPRLIISFLSGCMKSLRNPWLFLTGYFISFLPPLLIPLLYILPSKTYMKELQIVIRRCLHRN</sequence>
<dbReference type="InterPro" id="IPR050685">
    <property type="entry name" value="LDLR"/>
</dbReference>
<evidence type="ECO:0000259" key="10">
    <source>
        <dbReference type="PROSITE" id="PS50026"/>
    </source>
</evidence>
<dbReference type="CDD" id="cd00054">
    <property type="entry name" value="EGF_CA"/>
    <property type="match status" value="1"/>
</dbReference>
<dbReference type="Proteomes" id="UP000663844">
    <property type="component" value="Unassembled WGS sequence"/>
</dbReference>
<keyword evidence="6 7" id="KW-1015">Disulfide bond</keyword>
<evidence type="ECO:0000256" key="6">
    <source>
        <dbReference type="ARBA" id="ARBA00023157"/>
    </source>
</evidence>
<feature type="disulfide bond" evidence="7">
    <location>
        <begin position="803"/>
        <end position="812"/>
    </location>
</feature>
<keyword evidence="7" id="KW-0245">EGF-like domain</keyword>
<dbReference type="CDD" id="cd20251">
    <property type="entry name" value="Complex1_LYR_SF"/>
    <property type="match status" value="1"/>
</dbReference>
<evidence type="ECO:0000256" key="9">
    <source>
        <dbReference type="SAM" id="Phobius"/>
    </source>
</evidence>
<evidence type="ECO:0000256" key="2">
    <source>
        <dbReference type="ARBA" id="ARBA00022692"/>
    </source>
</evidence>
<dbReference type="InterPro" id="IPR036055">
    <property type="entry name" value="LDL_receptor-like_sf"/>
</dbReference>
<organism evidence="12 13">
    <name type="scientific">Adineta steineri</name>
    <dbReference type="NCBI Taxonomy" id="433720"/>
    <lineage>
        <taxon>Eukaryota</taxon>
        <taxon>Metazoa</taxon>
        <taxon>Spiralia</taxon>
        <taxon>Gnathifera</taxon>
        <taxon>Rotifera</taxon>
        <taxon>Eurotatoria</taxon>
        <taxon>Bdelloidea</taxon>
        <taxon>Adinetida</taxon>
        <taxon>Adinetidae</taxon>
        <taxon>Adineta</taxon>
    </lineage>
</organism>
<evidence type="ECO:0000313" key="12">
    <source>
        <dbReference type="EMBL" id="CAF3913422.1"/>
    </source>
</evidence>
<protein>
    <submittedName>
        <fullName evidence="12">Uncharacterized protein</fullName>
    </submittedName>
</protein>
<keyword evidence="4 9" id="KW-1133">Transmembrane helix</keyword>
<dbReference type="SUPFAM" id="SSF57424">
    <property type="entry name" value="LDL receptor-like module"/>
    <property type="match status" value="1"/>
</dbReference>
<feature type="disulfide bond" evidence="7">
    <location>
        <begin position="784"/>
        <end position="801"/>
    </location>
</feature>
<dbReference type="Gene3D" id="4.10.400.10">
    <property type="entry name" value="Low-density Lipoprotein Receptor"/>
    <property type="match status" value="2"/>
</dbReference>
<feature type="transmembrane region" description="Helical" evidence="9">
    <location>
        <begin position="1290"/>
        <end position="1310"/>
    </location>
</feature>
<feature type="disulfide bond" evidence="7">
    <location>
        <begin position="881"/>
        <end position="890"/>
    </location>
</feature>
<dbReference type="PRINTS" id="PR00261">
    <property type="entry name" value="LDLRECEPTOR"/>
</dbReference>
<dbReference type="SMART" id="SM00181">
    <property type="entry name" value="EGF"/>
    <property type="match status" value="5"/>
</dbReference>
<feature type="transmembrane region" description="Helical" evidence="9">
    <location>
        <begin position="1237"/>
        <end position="1254"/>
    </location>
</feature>
<gene>
    <name evidence="12" type="ORF">OXD698_LOCUS24612</name>
</gene>
<dbReference type="PANTHER" id="PTHR24270">
    <property type="entry name" value="LOW-DENSITY LIPOPROTEIN RECEPTOR-RELATED"/>
    <property type="match status" value="1"/>
</dbReference>
<feature type="non-terminal residue" evidence="12">
    <location>
        <position position="1"/>
    </location>
</feature>
<feature type="transmembrane region" description="Helical" evidence="9">
    <location>
        <begin position="1369"/>
        <end position="1391"/>
    </location>
</feature>
<dbReference type="SUPFAM" id="SSF81321">
    <property type="entry name" value="Family A G protein-coupled receptor-like"/>
    <property type="match status" value="1"/>
</dbReference>
<feature type="domain" description="EGF-like" evidence="10">
    <location>
        <begin position="850"/>
        <end position="891"/>
    </location>
</feature>
<dbReference type="Gene3D" id="1.20.1070.10">
    <property type="entry name" value="Rhodopsin 7-helix transmembrane proteins"/>
    <property type="match status" value="1"/>
</dbReference>
<evidence type="ECO:0000256" key="3">
    <source>
        <dbReference type="ARBA" id="ARBA00022737"/>
    </source>
</evidence>
<dbReference type="PROSITE" id="PS50068">
    <property type="entry name" value="LDLRA_2"/>
    <property type="match status" value="2"/>
</dbReference>
<keyword evidence="5 9" id="KW-0472">Membrane</keyword>
<keyword evidence="2 9" id="KW-0812">Transmembrane</keyword>
<feature type="disulfide bond" evidence="8">
    <location>
        <begin position="193"/>
        <end position="205"/>
    </location>
</feature>
<feature type="domain" description="G-protein coupled receptors family 1 profile" evidence="11">
    <location>
        <begin position="1133"/>
        <end position="1389"/>
    </location>
</feature>
<dbReference type="GO" id="GO:0016192">
    <property type="term" value="P:vesicle-mediated transport"/>
    <property type="evidence" value="ECO:0007669"/>
    <property type="project" value="UniProtKB-ARBA"/>
</dbReference>
<evidence type="ECO:0000256" key="7">
    <source>
        <dbReference type="PROSITE-ProRule" id="PRU00076"/>
    </source>
</evidence>
<evidence type="ECO:0000256" key="8">
    <source>
        <dbReference type="PROSITE-ProRule" id="PRU00124"/>
    </source>
</evidence>
<dbReference type="Gene3D" id="2.10.25.10">
    <property type="entry name" value="Laminin"/>
    <property type="match status" value="1"/>
</dbReference>
<proteinExistence type="predicted"/>
<dbReference type="InterPro" id="IPR000742">
    <property type="entry name" value="EGF"/>
</dbReference>
<comment type="caution">
    <text evidence="12">The sequence shown here is derived from an EMBL/GenBank/DDBJ whole genome shotgun (WGS) entry which is preliminary data.</text>
</comment>
<dbReference type="InterPro" id="IPR017452">
    <property type="entry name" value="GPCR_Rhodpsn_7TM"/>
</dbReference>
<comment type="subcellular location">
    <subcellularLocation>
        <location evidence="1">Membrane</location>
        <topology evidence="1">Single-pass membrane protein</topology>
    </subcellularLocation>
</comment>
<name>A0A819IAP6_9BILA</name>
<dbReference type="SUPFAM" id="SSF57196">
    <property type="entry name" value="EGF/Laminin"/>
    <property type="match status" value="1"/>
</dbReference>
<dbReference type="InterPro" id="IPR002172">
    <property type="entry name" value="LDrepeatLR_classA_rpt"/>
</dbReference>
<feature type="disulfide bond" evidence="7">
    <location>
        <begin position="780"/>
        <end position="790"/>
    </location>
</feature>
<keyword evidence="3" id="KW-0677">Repeat</keyword>
<feature type="transmembrane region" description="Helical" evidence="9">
    <location>
        <begin position="1118"/>
        <end position="1141"/>
    </location>
</feature>
<feature type="transmembrane region" description="Helical" evidence="9">
    <location>
        <begin position="1338"/>
        <end position="1357"/>
    </location>
</feature>
<evidence type="ECO:0000256" key="4">
    <source>
        <dbReference type="ARBA" id="ARBA00022989"/>
    </source>
</evidence>
<dbReference type="SMART" id="SM00192">
    <property type="entry name" value="LDLa"/>
    <property type="match status" value="5"/>
</dbReference>
<dbReference type="EMBL" id="CAJOAZ010002279">
    <property type="protein sequence ID" value="CAF3913422.1"/>
    <property type="molecule type" value="Genomic_DNA"/>
</dbReference>
<evidence type="ECO:0000256" key="5">
    <source>
        <dbReference type="ARBA" id="ARBA00023136"/>
    </source>
</evidence>